<sequence length="109" mass="12510">MRTCLHNDILNLSGRYINDQNIDIQEIESSLRDTWDETSSYTLEDPSPSSFEDTSKNTEEAILPNGQRLWINRPYLAEEIQWFGSTESVGLSPVERESSILNGEASRWN</sequence>
<feature type="region of interest" description="Disordered" evidence="1">
    <location>
        <begin position="90"/>
        <end position="109"/>
    </location>
</feature>
<evidence type="ECO:0000256" key="1">
    <source>
        <dbReference type="SAM" id="MobiDB-lite"/>
    </source>
</evidence>
<keyword evidence="3" id="KW-1185">Reference proteome</keyword>
<gene>
    <name evidence="2" type="ORF">EYZ11_008344</name>
</gene>
<comment type="caution">
    <text evidence="2">The sequence shown here is derived from an EMBL/GenBank/DDBJ whole genome shotgun (WGS) entry which is preliminary data.</text>
</comment>
<name>A0A4S3JB39_9EURO</name>
<evidence type="ECO:0000313" key="3">
    <source>
        <dbReference type="Proteomes" id="UP000308092"/>
    </source>
</evidence>
<dbReference type="EMBL" id="SOSA01000353">
    <property type="protein sequence ID" value="THC92185.1"/>
    <property type="molecule type" value="Genomic_DNA"/>
</dbReference>
<reference evidence="2 3" key="1">
    <citation type="submission" date="2019-03" db="EMBL/GenBank/DDBJ databases">
        <title>The genome sequence of a newly discovered highly antifungal drug resistant Aspergillus species, Aspergillus tanneri NIH 1004.</title>
        <authorList>
            <person name="Mounaud S."/>
            <person name="Singh I."/>
            <person name="Joardar V."/>
            <person name="Pakala S."/>
            <person name="Pakala S."/>
            <person name="Venepally P."/>
            <person name="Hoover J."/>
            <person name="Nierman W."/>
            <person name="Chung J."/>
            <person name="Losada L."/>
        </authorList>
    </citation>
    <scope>NUCLEOTIDE SEQUENCE [LARGE SCALE GENOMIC DNA]</scope>
    <source>
        <strain evidence="2 3">NIH1004</strain>
    </source>
</reference>
<accession>A0A4S3JB39</accession>
<dbReference type="Proteomes" id="UP000308092">
    <property type="component" value="Unassembled WGS sequence"/>
</dbReference>
<dbReference type="AlphaFoldDB" id="A0A4S3JB39"/>
<protein>
    <submittedName>
        <fullName evidence="2">Uncharacterized protein</fullName>
    </submittedName>
</protein>
<organism evidence="2 3">
    <name type="scientific">Aspergillus tanneri</name>
    <dbReference type="NCBI Taxonomy" id="1220188"/>
    <lineage>
        <taxon>Eukaryota</taxon>
        <taxon>Fungi</taxon>
        <taxon>Dikarya</taxon>
        <taxon>Ascomycota</taxon>
        <taxon>Pezizomycotina</taxon>
        <taxon>Eurotiomycetes</taxon>
        <taxon>Eurotiomycetidae</taxon>
        <taxon>Eurotiales</taxon>
        <taxon>Aspergillaceae</taxon>
        <taxon>Aspergillus</taxon>
        <taxon>Aspergillus subgen. Circumdati</taxon>
    </lineage>
</organism>
<proteinExistence type="predicted"/>
<evidence type="ECO:0000313" key="2">
    <source>
        <dbReference type="EMBL" id="THC92185.1"/>
    </source>
</evidence>
<dbReference type="VEuPathDB" id="FungiDB:EYZ11_008344"/>